<dbReference type="RefSeq" id="WP_216689544.1">
    <property type="nucleotide sequence ID" value="NZ_JAHLTI010000002.1"/>
</dbReference>
<feature type="compositionally biased region" description="Polar residues" evidence="1">
    <location>
        <begin position="2865"/>
        <end position="2879"/>
    </location>
</feature>
<feature type="domain" description="Bacterial Ig-like" evidence="3">
    <location>
        <begin position="721"/>
        <end position="818"/>
    </location>
</feature>
<feature type="domain" description="Bacterial Ig-like" evidence="3">
    <location>
        <begin position="5004"/>
        <end position="5100"/>
    </location>
</feature>
<feature type="domain" description="Bacterial Ig-like" evidence="3">
    <location>
        <begin position="1315"/>
        <end position="1405"/>
    </location>
</feature>
<feature type="domain" description="Bacterial Ig-like" evidence="3">
    <location>
        <begin position="4618"/>
        <end position="4706"/>
    </location>
</feature>
<feature type="domain" description="Bacterial Ig-like" evidence="3">
    <location>
        <begin position="4324"/>
        <end position="4416"/>
    </location>
</feature>
<feature type="domain" description="Bacterial Ig-like" evidence="3">
    <location>
        <begin position="2565"/>
        <end position="2662"/>
    </location>
</feature>
<evidence type="ECO:0000313" key="4">
    <source>
        <dbReference type="EMBL" id="MBU5923798.1"/>
    </source>
</evidence>
<feature type="domain" description="Bacterial Ig-like" evidence="3">
    <location>
        <begin position="2861"/>
        <end position="2950"/>
    </location>
</feature>
<feature type="domain" description="Bacterial Ig-like" evidence="3">
    <location>
        <begin position="4707"/>
        <end position="4805"/>
    </location>
</feature>
<feature type="compositionally biased region" description="Basic and acidic residues" evidence="1">
    <location>
        <begin position="6543"/>
        <end position="6553"/>
    </location>
</feature>
<feature type="domain" description="Bacterial Ig-like" evidence="3">
    <location>
        <begin position="6149"/>
        <end position="6246"/>
    </location>
</feature>
<feature type="region of interest" description="Disordered" evidence="1">
    <location>
        <begin position="198"/>
        <end position="223"/>
    </location>
</feature>
<dbReference type="InterPro" id="IPR044016">
    <property type="entry name" value="Big_13"/>
</dbReference>
<feature type="domain" description="Bacterial Ig-like" evidence="3">
    <location>
        <begin position="2475"/>
        <end position="2563"/>
    </location>
</feature>
<dbReference type="PANTHER" id="PTHR14795">
    <property type="entry name" value="HELICASE RELATED"/>
    <property type="match status" value="1"/>
</dbReference>
<feature type="domain" description="Bacterial Ig-like" evidence="3">
    <location>
        <begin position="4028"/>
        <end position="4126"/>
    </location>
</feature>
<feature type="domain" description="Bacterial Ig-like" evidence="3">
    <location>
        <begin position="3735"/>
        <end position="3832"/>
    </location>
</feature>
<feature type="domain" description="Bacterial Ig-like" evidence="3">
    <location>
        <begin position="1212"/>
        <end position="1309"/>
    </location>
</feature>
<feature type="domain" description="Bacterial Ig-like" evidence="3">
    <location>
        <begin position="2372"/>
        <end position="2469"/>
    </location>
</feature>
<feature type="compositionally biased region" description="Basic and acidic residues" evidence="1">
    <location>
        <begin position="6580"/>
        <end position="6591"/>
    </location>
</feature>
<feature type="domain" description="Bacterial Ig-like" evidence="3">
    <location>
        <begin position="3340"/>
        <end position="3446"/>
    </location>
</feature>
<feature type="domain" description="Bacterial Ig-like" evidence="3">
    <location>
        <begin position="1125"/>
        <end position="1211"/>
    </location>
</feature>
<proteinExistence type="predicted"/>
<feature type="domain" description="Bacterial Ig-like" evidence="3">
    <location>
        <begin position="5584"/>
        <end position="5669"/>
    </location>
</feature>
<comment type="caution">
    <text evidence="4">The sequence shown here is derived from an EMBL/GenBank/DDBJ whole genome shotgun (WGS) entry which is preliminary data.</text>
</comment>
<feature type="compositionally biased region" description="Low complexity" evidence="1">
    <location>
        <begin position="199"/>
        <end position="216"/>
    </location>
</feature>
<feature type="domain" description="Bacterial Ig-like" evidence="3">
    <location>
        <begin position="4810"/>
        <end position="4906"/>
    </location>
</feature>
<feature type="domain" description="Bacterial Ig-like" evidence="3">
    <location>
        <begin position="1406"/>
        <end position="1503"/>
    </location>
</feature>
<feature type="domain" description="Bacterial Ig-like" evidence="3">
    <location>
        <begin position="227"/>
        <end position="317"/>
    </location>
</feature>
<feature type="domain" description="Bacterial Ig-like" evidence="3">
    <location>
        <begin position="2758"/>
        <end position="2855"/>
    </location>
</feature>
<dbReference type="NCBIfam" id="NF033510">
    <property type="entry name" value="Ca_tandemer"/>
    <property type="match status" value="54"/>
</dbReference>
<feature type="domain" description="Bacterial Ig-like" evidence="3">
    <location>
        <begin position="3839"/>
        <end position="3927"/>
    </location>
</feature>
<feature type="domain" description="Bacterial Ig-like" evidence="3">
    <location>
        <begin position="4417"/>
        <end position="4516"/>
    </location>
</feature>
<feature type="domain" description="Bacterial Ig-like" evidence="3">
    <location>
        <begin position="1896"/>
        <end position="1985"/>
    </location>
</feature>
<evidence type="ECO:0000259" key="2">
    <source>
        <dbReference type="Pfam" id="PF17936"/>
    </source>
</evidence>
<accession>A0ABS6GCP6</accession>
<feature type="domain" description="Bacterial Ig-like" evidence="3">
    <location>
        <begin position="5955"/>
        <end position="6050"/>
    </location>
</feature>
<keyword evidence="5" id="KW-1185">Reference proteome</keyword>
<evidence type="ECO:0000313" key="5">
    <source>
        <dbReference type="Proteomes" id="UP000787201"/>
    </source>
</evidence>
<feature type="compositionally biased region" description="Basic and acidic residues" evidence="1">
    <location>
        <begin position="127"/>
        <end position="155"/>
    </location>
</feature>
<feature type="domain" description="Bacterial Ig-like" evidence="3">
    <location>
        <begin position="1020"/>
        <end position="1116"/>
    </location>
</feature>
<feature type="domain" description="Bacterial Ig-like" evidence="3">
    <location>
        <begin position="5197"/>
        <end position="5290"/>
    </location>
</feature>
<organism evidence="4 5">
    <name type="scientific">Enterobacter sichuanensis</name>
    <dbReference type="NCBI Taxonomy" id="2071710"/>
    <lineage>
        <taxon>Bacteria</taxon>
        <taxon>Pseudomonadati</taxon>
        <taxon>Pseudomonadota</taxon>
        <taxon>Gammaproteobacteria</taxon>
        <taxon>Enterobacterales</taxon>
        <taxon>Enterobacteriaceae</taxon>
        <taxon>Enterobacter</taxon>
        <taxon>Enterobacter cloacae complex</taxon>
    </lineage>
</organism>
<feature type="domain" description="Bacterial Ig-like" evidence="3">
    <location>
        <begin position="2951"/>
        <end position="3048"/>
    </location>
</feature>
<feature type="domain" description="Bacterial Ig-like" evidence="3">
    <location>
        <begin position="424"/>
        <end position="520"/>
    </location>
</feature>
<feature type="domain" description="Bacterial Ig-like" evidence="3">
    <location>
        <begin position="6462"/>
        <end position="6534"/>
    </location>
</feature>
<feature type="domain" description="Bacterial Ig-like" evidence="3">
    <location>
        <begin position="2668"/>
        <end position="2757"/>
    </location>
</feature>
<evidence type="ECO:0000256" key="1">
    <source>
        <dbReference type="SAM" id="MobiDB-lite"/>
    </source>
</evidence>
<dbReference type="Pfam" id="PF19077">
    <property type="entry name" value="Big_13"/>
    <property type="match status" value="64"/>
</dbReference>
<feature type="domain" description="Bacterial Ig-like" evidence="3">
    <location>
        <begin position="1509"/>
        <end position="1599"/>
    </location>
</feature>
<feature type="domain" description="Bacterial Ig-like" evidence="3">
    <location>
        <begin position="3052"/>
        <end position="3143"/>
    </location>
</feature>
<feature type="domain" description="Bacterial Ig-like" evidence="3">
    <location>
        <begin position="4519"/>
        <end position="4611"/>
    </location>
</feature>
<feature type="domain" description="Bacterial Ig-like" evidence="3">
    <location>
        <begin position="923"/>
        <end position="1018"/>
    </location>
</feature>
<feature type="domain" description="Bacterial Ig-like" evidence="3">
    <location>
        <begin position="2179"/>
        <end position="2276"/>
    </location>
</feature>
<feature type="domain" description="Bacterial Ig-like" evidence="3">
    <location>
        <begin position="4930"/>
        <end position="4999"/>
    </location>
</feature>
<dbReference type="PANTHER" id="PTHR14795:SF0">
    <property type="entry name" value="TRANSMEMBRANE PROTEIN 62"/>
    <property type="match status" value="1"/>
</dbReference>
<feature type="region of interest" description="Disordered" evidence="1">
    <location>
        <begin position="436"/>
        <end position="455"/>
    </location>
</feature>
<feature type="domain" description="Bacterial Ig-like" evidence="3">
    <location>
        <begin position="5113"/>
        <end position="5193"/>
    </location>
</feature>
<feature type="compositionally biased region" description="Polar residues" evidence="1">
    <location>
        <begin position="157"/>
        <end position="172"/>
    </location>
</feature>
<sequence length="6591" mass="688473">MSNTIFVNNDSVVDLQQYGKMENAKVVISGTDFKFIFPGNKEVNVVNGALFSSLDKNSVTFKFQGTTISGQDLLKSVDLSNLELERLDSALSDQRQEHVLKDNIGKLSDVDAKSIEEAKKEAAQLKQEAEKMRAEAEEARKASEDVERQLEEFLNDKAQNNTQNGATPQSDIEGQEGGNLYKKKYVDESVAEASRLQFSDYSSSSSSSSSSKSSDSTPVDQKPIDISLKLDEASDSGTKNDNITNITTPLFVGSTEPGLTVALRIDGIVVAVTVADAMGNFSFTSSFLPDGEHTVQVDVSDGKGGSGSAKILVTIDTTIEAPTFELDDQYAIPEADRIEGENLTRFSNAKIVGEAEAGSQVSIYANGHLLATVTVDSKGQWSYQFSGSELSEGINNIDIVATDKAGNSATTSGMITLDTIPPETPIILLDEASDTGMSQDDHLTNDKTPTLHGSAEPNSTIELYLNGYKVADVAVDAMGNWSYTLPDNKITKDGDYTIQVVASDRAGNTSSATLDITVDTNIDAFSLSMNSQSDSGIAGDNYTNNVHPSFTGKTDPSSHIVITNLMTGETIEIDASQSGNFSFTLAQASVEGNNELSITVTDYAGNQQTFTYEYTIDTIPPAAPTLELDNFVVSLSGDILTNDTTPAFTGKAEPGSTVIIYIDGKAYGSVTAGADGSWSFTMPSSMADGNHTATAYAQDLAGNISPSSAEYTFNIDTGTLAPSANLLAEDDTGISQTDWITRQNDNLSIVGTAEKYATIVLKVDGKVIGTTRADANGNWQFEYDPNPALSDGDYKLTIEARDEVGNTASSTYELVIDTITVTPSVQLDAASDTGSSSNDGITKDTHPLLTGTAEANATVEIYIDGKLVGQVVADKNGIWNYRVPEGQSLSDGDHSVMVKATDTAGNSANSTTMTVTVDSVIDTPTIQLDSDSGASSTDRITNSTLPTFSGTAEAFSTITIYEDGKAIGKATADANGKWTYTLTASQVLADGSYIFSITATDVAGNTASSEKIQVTIDTWVTTPVVDLADSSDTGSSGTDNITRDTTPTFTFSNIDADVVDVQVSINGTMYTVQKVGGVWQFTAPELPEGDYSIIVQVTDNAGNTKSSAALSFTVDTSVSLPVIILNDDTGTLGDNQTNVTTPGFAITADPDVVTVMVSIDGGVPVAATKGADGQWHITSSTLTDGDHILSVTVTDVAGNTATSSLDFTVDTTLSVPTIDLTDTSDTGSSATDNITRDNTPAFTLGNIDADVVTVQVLINGTAYDAEWVNGQWTFTAPELPDGEYSITVQVTDDAGNTKSSAALNVTVDTVTAAPVITLSDDTGVQGDNQTNDATPGFAITTDADAVTVMVSIDGGAPVAATKDADGKWHIDSSALNDGEHTVVATVTDAAGNTATSDTLTFTVDTTLSVPTIDLTDASDTGSSSTDNITRNTTPAFTLGNIDADVVTVQVLINGTAYDAEWVNGQWTFTAPELVDGEYSVTVQVTDDAGNTCTYAALDVTIDTVTAAPVITLSDDTGVQGDNQTNDATPGFAIATDADAVTVMVSIDGGAPVAATKDADGKWHIDSKELADGEHTVVATVTDAAGNTATSDTLIFTVDTTLSVPTIDLTGASDTGSSATDNITRDSTPTFTLGNIDADVVRVQVLINGTAYDAQKVNGQWTFTAPELADGEYSITVQVTDDAGNTKSSAALDVTIDTVTAEPVITLSDDTGTQGDNQTNVTTPGFAITTDADAVTVMVSIDGGAPVAATKDADGKWRITSGELSDGDHTISVTVTDVAGNTATSSLTFNVDTALSVPTVDLTDQSDSGISPTDNITNDNTPTFTLGNIDADVVKVKVLINGTAYDAQKVDGQWTFTAPVLADGEYSITVQVTDDAGNTKSSTALDVTIDTTTMVPVITLSDDTGTLGDNQTSDTTPGFAITTGTDVIRVMVSIDGGAPVAATKDADGQWHITSGELSDGDHTISVTVTDVAGNTASSYLAFNVDTTLSIPTVDLSDASDTGSSSTDNITRDNTPAFTLGNIDADVVTVQVLINGTAYDAQKVDGQWTFTAPELADGEYTVTVQVTDDAGNTKRSAALDVTIDTVTAEPVITLSDDTGTQGDNQTNVTTPGFAITTDADAVTVMVSIDGGAPVAATKDADGQWHINSKVLADGEHSVSVTVTDVAGNTATSSLDFTVDTTLSVPTIDLTDASDTGSSATDNITRDSTPTFTLGNIDADVVRVQVLINGTAYDAQKVDGQWTFTAPELADGEYTVTVQVTDDAGNTKSSAALDVTIDTVTMVPVITLSDDTGTPGDNQTNVTTPGFAITTDADAVTVMVSIDGGAPVAATKDADGQWHINSKVLADGEHALSVTVTDVAGNTATSSLDFTVDTTLSVPTIDLTDASDTGSSSTDNITRDSTPTFTLGNIDADVVTVKVLINGTAYDAQKVDGQWQFTAPELADGAYSITVQVTDDAGNTKSSTALDVTVDTVTAVPVITLSDDTGTPGENQTNDATPGFTITTDRDAVTVMVSIDGGAPVAATKDADGQWHIDSKELADGEHSISVTVTDVAGNTATSSLDFTVDSTLSVPTIDLTDASDTGSSATDNITRDSTPTFTLGNIDADVVTVKVLINGTAYDAQKVDGQWTFTAPVLADGEYSITVQVTDDAGNTKSSAALNVTIDTVTAEPVITLSDDTGVAGDNQTNVTTPGFAITTDADAVTVMVSIDGGAPVAAAKDADGQWHVKSKDLADGEHSVSVTVTDVAGNTATSSLDFTVDTTLSVPTLDLADASDTGSSSTDNITRDSTPTFTLGNIDADVVRVQVLINGTAYDVQKVDGQWTFTAPALADGEYSITVQVTDDAGNTKRSAALDVTIDTVTAAPVITLSDDTGTPGDNQTNDATPGFAITTDRDAVTVMVSIDGGAPVAATKDADGKWQINSKELADGDHSISVTVTDVAGNTATSSLDFTVDTTLSVPTIDLTDASDTGISATDNITRDNTPTFTLGNIDADVVSVQVLINGTAYDAVLVGGKWTFTAPTLADGEYTVTVQVTDDAGNMKSSAALDITIDTAISEPVITLNEDTGVPGDKQTNVNLPTFNIHTDADALSVMVSIDGGTPVVATKDAAGEWHIASGKLLDGDHSISVTVTDVAGNTATSSQTFTVDTTLSVPTIDLADASDTGSSATDNITRDNTPAFTLGNIDADVTEVQVLINGTAYNAQKVDGQWTFTAPELADGDYSITVRVTDDAGNIATSTALNITIDTVVAPVTITLDKDSDTGSSSTDRYTSDTTPTFTFGNIPNDVASITLTLSNGKEYVVDLSKGSSFTLPDELADGAWTATVTVVDIAGNSAESQYNFTIDTTVAKPTVDLVAGSDSGDSQTDNLTNVTRPQFQMGAIDVNDCDTITIVIRSSDGLFEESWSVAAADYKQGLWTCPVNLGDGEYQISVTVKDVAGNQQTSDALNFEIDTKTAINNIQLLDDTGSSTTDGQTNVNTPAFSISVPADVTHVVIMIDGKAAGNASKQADGTWHFTASELTDGAHTLSVVVTDKAGNTSQQDKTFTVDTTLSVPTLSLASESDSGFSNSDNITNNVRPTFTIGNIDSDVVSVMLTINGQSWPVTITGNTGTFTVPVDLPDGIWQAQLTVTDDAGNTRTTTLSLTIDTVTSVDAVELQSDTGVLNDWMTNETKPTFAITAPADAQKVTVTVGSVSAEAVFRDGKWIVTLPSALSDGDYTLHVTVTDKAGNTADREQNFTIDRTLEPLTVHMSAKDDSGVAGDDVTNNTMPSFEFSNIPEDVYSVEVILNGVRTPITVQADGSWIFTPATALADGEYTLQAIVTDKAGNQRTTSYSFTVDTSVDINMITLTNDTGDSATDGITNASQPVFRVTTSEDVISVIATINGMQCTVVKNASGEWTVTSPVLSTSGDYTLNVTVEDAAGNTTSSSKKITFDNQLSMPDIEFVAGDDTGYNAGDHLTAENKPSFVITNIDSDVTSVIVKLDGKSSTLVKDASGNWIFTPPSSLADGTYDLTVEVHDRAGNTQTKTMSFTVDTTLTTPVIDLRATSDTGDSAEDNITSNKRPEFVISNIDSDIWQVVVTLNGVDHPVTKNAQGEWVFQPAGDLADGDYTIVVTATDKAGNVRASDLDFTVDTTVTIDSITMSDDTGYLGDDRLTNDTLPTFDISVADDVTHVSVTLDGGSVILLSKVNGKWVYTPDAALSDGEHTLVVTVTDKAGNTANSSFTFTVDTTLNPVSIDLRDADDTGSSSADNYTRNTRPTFEFGSIDKDVYSLTVTLNGKQYHVDLTSLPVSFTPDQPLVDGSYTLTATVTDKAGNTKESQLVFTVDTQTSVSVDFVAGDDTGYSDTDNITRKNAPTFEVTVPADVVSVTVTLNGQPSILSKDGSGRWLFTPSTLADGEYSLVVSVVDKAGNTASTTLSFEVDTTLNVPTIDLAAESDTGISSSDHLTNDTTPFFTLGNIDSDVRTVTVTVNNKTYNASLKEGVWSFQLPAADALADGTYNITIKAEDDAGNTKSASMSFTVDTVCAAPVVTLDGASNSGDTADNITNVTSPGFKISGIPDDVASIKVKLGQNTWTLDTDTSVWQLPTNLTDGAYNLIVTFTDKAGNSNSTTYNFVIDTVISSPSVVLLDDTGQSATDLLTNVSAPRLQVSAAEELTRVTVTLDGRSHELQKNAQGEWIFTPDALADGTWTATVKMYDAAGNSTTQTITFTIDTQIPQPGIDMDDASDSGISNTDNLTKDAQPTFNLSNIPQDVATVYVEIKGVKYAATMGDNGQWTFTPPSKLADGGYTAKVIVTDKAGNTADSSMNFTIDTTIVLSLNLAAASDTGVSQTDHLTRDTSPTFGGVTDKDATLTVTVTNDKGEVVQTLTLSPAADGSWSTTLNDLADGTYTITVTAVDRAGNSTNSSINFEIDTVVNAPGVMLSASDPENNHEALSLAPEFSGTAEPGSTLSIIIDGVTVASVTVDSNGAWAWTPPSVLTSGDHVISVIATDKAGNVSQPTDFTFIIPIVDVDPPTVQLQTSSDSGAIGDFVTNDTTPTLTGISLPGNTVTIYINGRAVGTAQTDSTGRYNFTLPKMAEGTYTIEVGIINPNNGEEVKSSATSLLIDTHVEPLTWDVTGLNEAGYLNTNSPVVHGLSEPGAKIVIMIDGRVVIETVAASDGSWYASVPNIGTDGEHTISFTVTDVAGNSEDFGPQEFVLDTYLAPLTVDLRDADDSGVSSTDNITNKSKVHLDGTAEAGAIITIANAKGEILATVTADEKGVWSCEINLQEGSQTFVVTETDAAGNTATKNIDIICDTKNAITDIALTRESNSADAYDLITNVKAPTVTAVTDPQATVDIYVNDVKVATVTADAAGVVSWTMPESVDGAYTIKMVSTDAAGNVATSETTTIVIDTVIDSFSVDTLSELTNSKALTVTGAGEVGATVTVYLNGVAVGQGTIDENGHWSIPLILGNDGQYTLTTQITDKAGNTQTSDAFDFTLDSKTDYPTINLDDASNSGSLSDNITNKNTPAFHGTAESGATVSIMIDEVVVATVIADAQGNWTWQYPGTMADGEYSIRVVAEDAAGNTADSARILLTVDTSTWIELDSMVNDSGIYNYDYVTSKTVPIFKLNGETGQPVQVYIDGVLVETITLTGRNYQYTVPEALADGKHTIRFDITDAAGNTASTGDKSFTIDTVNNTPVTLDTINGEGIESYTSKGTVYINDFSQGVRLGGKAEANSLIDVTINGLHVNQQWADSNGNWNVQINPLMLTDGTLTIVVNSKDAAGNTNSSTFTIVVDTVIDQFTANLENDKDASSEKWAVNTRPATFSGVGEVGATVTLLVAGMVVASAVVAADGTWTITASDLPEGNNALTFRITDAAGNSSTIEHDLLVDTVTPGTPTVQISTYSEEGSLWVLSGKAEAGTTIVIKDSAGNVVTTVMVDSNGNWSTAINYPDGGKITVQAQDSATNISDPLALDVMFSKPAIALDAASDSGILGDNLTNDSTPTFVLSNIEKDVTAVSMTINGITVQATKVSDGVWSVNWTEPLSDGLCNVQVKVTDGAGNIVTQSWSFTVDTHVDAAIISLDTDSDTGIVGDHITQNHQPTFVLSNIDADATQVQVTLNGKTYNAVRGESGNWTFTPDATLPDGLWTLDVNVTDTAGNTAHSSLDFTIDTTISTPVVTMDAGSDTGVAGDNITSNVTPAFTLSNIDADATRVQVTLDGNTYDAVKDKSGNWTFTPDSPLAEGHWTLEVNVTDAAGNTAHSSLDFTIDTTISTPVVTMDAGSDTGVAGDNITSNVTPAFTLSNIDADATRVQVTLDGNTYDAVKDKSGNWTFTPDSPLAEGHWTLEVNVTDTAGNTASQSVDFTVDNHIDTFDVTFASNSGQEESWISDDSTLSFTGHGEAGAEITVKLDNGDEVMTRVDQEGNWSIDIENVNQGTHELVFTITDQAGNTSSYTHNVDVETESPALLQSVRYSEAQDPAPIEVESSHPVFEFSLDANVTHASVELDGTVYSLTPADSGPTVFEVPVALEEGPHTLVLQTKDSAGNSERQEVPFTVDTSSGSVIASMDEHSQSHDDSPQSAADAGTSHQAASFAAEVMSITPVVEEHHDDQSQHQ</sequence>
<feature type="domain" description="Bacterial Ig-like" evidence="3">
    <location>
        <begin position="3452"/>
        <end position="3542"/>
    </location>
</feature>
<dbReference type="InterPro" id="IPR041498">
    <property type="entry name" value="Big_6"/>
</dbReference>
<feature type="domain" description="Bacterial Ig" evidence="2">
    <location>
        <begin position="5883"/>
        <end position="5950"/>
    </location>
</feature>
<feature type="domain" description="Bacterial Ig-like" evidence="3">
    <location>
        <begin position="2283"/>
        <end position="2371"/>
    </location>
</feature>
<feature type="domain" description="Bacterial Ig-like" evidence="3">
    <location>
        <begin position="3645"/>
        <end position="3733"/>
    </location>
</feature>
<dbReference type="Proteomes" id="UP000787201">
    <property type="component" value="Unassembled WGS sequence"/>
</dbReference>
<feature type="domain" description="Bacterial Ig-like" evidence="3">
    <location>
        <begin position="6054"/>
        <end position="6148"/>
    </location>
</feature>
<feature type="domain" description="Bacterial Ig-like" evidence="3">
    <location>
        <begin position="2089"/>
        <end position="2178"/>
    </location>
</feature>
<dbReference type="Pfam" id="PF17936">
    <property type="entry name" value="Big_6"/>
    <property type="match status" value="1"/>
</dbReference>
<feature type="domain" description="Bacterial Ig-like" evidence="3">
    <location>
        <begin position="6348"/>
        <end position="6436"/>
    </location>
</feature>
<name>A0ABS6GCP6_9ENTR</name>
<feature type="domain" description="Bacterial Ig-like" evidence="3">
    <location>
        <begin position="5707"/>
        <end position="5773"/>
    </location>
</feature>
<reference evidence="4 5" key="1">
    <citation type="submission" date="2021-06" db="EMBL/GenBank/DDBJ databases">
        <authorList>
            <person name="Stanton E."/>
        </authorList>
    </citation>
    <scope>NUCLEOTIDE SEQUENCE [LARGE SCALE GENOMIC DNA]</scope>
    <source>
        <strain evidence="4 5">2021EL-00146</strain>
    </source>
</reference>
<feature type="domain" description="Bacterial Ig-like" evidence="3">
    <location>
        <begin position="3244"/>
        <end position="3339"/>
    </location>
</feature>
<feature type="domain" description="Bacterial Ig-like" evidence="3">
    <location>
        <begin position="4223"/>
        <end position="4320"/>
    </location>
</feature>
<feature type="domain" description="Bacterial Ig-like" evidence="3">
    <location>
        <begin position="5778"/>
        <end position="5868"/>
    </location>
</feature>
<feature type="domain" description="Bacterial Ig-like" evidence="3">
    <location>
        <begin position="1600"/>
        <end position="1697"/>
    </location>
</feature>
<feature type="domain" description="Bacterial Ig-like" evidence="3">
    <location>
        <begin position="6247"/>
        <end position="6344"/>
    </location>
</feature>
<dbReference type="CDD" id="cd22249">
    <property type="entry name" value="UDM1_RNF168_RNF169-like"/>
    <property type="match status" value="1"/>
</dbReference>
<feature type="domain" description="Bacterial Ig-like" evidence="3">
    <location>
        <begin position="4132"/>
        <end position="4222"/>
    </location>
</feature>
<feature type="domain" description="Bacterial Ig-like" evidence="3">
    <location>
        <begin position="3144"/>
        <end position="3241"/>
    </location>
</feature>
<evidence type="ECO:0000259" key="3">
    <source>
        <dbReference type="Pfam" id="PF19077"/>
    </source>
</evidence>
<feature type="domain" description="Bacterial Ig-like" evidence="3">
    <location>
        <begin position="5479"/>
        <end position="5573"/>
    </location>
</feature>
<feature type="domain" description="Bacterial Ig-like" evidence="3">
    <location>
        <begin position="822"/>
        <end position="918"/>
    </location>
</feature>
<feature type="domain" description="Bacterial Ig-like" evidence="3">
    <location>
        <begin position="637"/>
        <end position="717"/>
    </location>
</feature>
<feature type="domain" description="Bacterial Ig-like" evidence="3">
    <location>
        <begin position="340"/>
        <end position="419"/>
    </location>
</feature>
<feature type="region of interest" description="Disordered" evidence="1">
    <location>
        <begin position="127"/>
        <end position="178"/>
    </location>
</feature>
<dbReference type="EMBL" id="JAHLTI010000002">
    <property type="protein sequence ID" value="MBU5923798.1"/>
    <property type="molecule type" value="Genomic_DNA"/>
</dbReference>
<feature type="domain" description="Bacterial Ig-like" evidence="3">
    <location>
        <begin position="5399"/>
        <end position="5474"/>
    </location>
</feature>
<protein>
    <submittedName>
        <fullName evidence="4">Ig-like domain repeat protein</fullName>
    </submittedName>
</protein>
<feature type="domain" description="Bacterial Ig-like" evidence="3">
    <location>
        <begin position="523"/>
        <end position="618"/>
    </location>
</feature>
<feature type="region of interest" description="Disordered" evidence="1">
    <location>
        <begin position="6543"/>
        <end position="6591"/>
    </location>
</feature>
<feature type="domain" description="Bacterial Ig-like" evidence="3">
    <location>
        <begin position="3543"/>
        <end position="3640"/>
    </location>
</feature>
<feature type="domain" description="Bacterial Ig-like" evidence="3">
    <location>
        <begin position="3930"/>
        <end position="4027"/>
    </location>
</feature>
<feature type="domain" description="Bacterial Ig-like" evidence="3">
    <location>
        <begin position="1986"/>
        <end position="2083"/>
    </location>
</feature>
<feature type="domain" description="Bacterial Ig-like" evidence="3">
    <location>
        <begin position="5296"/>
        <end position="5387"/>
    </location>
</feature>
<feature type="region of interest" description="Disordered" evidence="1">
    <location>
        <begin position="2864"/>
        <end position="2883"/>
    </location>
</feature>
<feature type="domain" description="Bacterial Ig-like" evidence="3">
    <location>
        <begin position="1703"/>
        <end position="1792"/>
    </location>
</feature>
<gene>
    <name evidence="4" type="ORF">KQV47_06285</name>
</gene>
<feature type="domain" description="Bacterial Ig-like" evidence="3">
    <location>
        <begin position="1794"/>
        <end position="1890"/>
    </location>
</feature>